<dbReference type="PANTHER" id="PTHR31228:SF36">
    <property type="entry name" value="CYSTATIN_MONELLIN SUPERFAMILY PROTEIN"/>
    <property type="match status" value="1"/>
</dbReference>
<dbReference type="NCBIfam" id="TIGR01638">
    <property type="entry name" value="Atha_cystat_rel"/>
    <property type="match status" value="1"/>
</dbReference>
<evidence type="ECO:0000313" key="1">
    <source>
        <dbReference type="Proteomes" id="UP000694864"/>
    </source>
</evidence>
<dbReference type="InterPro" id="IPR006525">
    <property type="entry name" value="Cystatin-related_pln"/>
</dbReference>
<dbReference type="Proteomes" id="UP000694864">
    <property type="component" value="Chromosome 5"/>
</dbReference>
<proteinExistence type="predicted"/>
<dbReference type="SUPFAM" id="SSF54403">
    <property type="entry name" value="Cystatin/monellin"/>
    <property type="match status" value="1"/>
</dbReference>
<gene>
    <name evidence="2" type="primary">LOC104785767</name>
</gene>
<sequence length="190" mass="22250">MADDFPDWRTMVHPVYLLYREGEFSREIYYPSIRRCADEDKVSAEEEYRILREQVHESEGFDIDFTKFRCAFNYLPVDLDGDDVFGGPGTNRDFMDRLSLGSLESFNDLHSTNYEFVKVIKVNHHLSAGMMFYITFQAKLPSDDVSKEFQARLCYCSRTPDYISCQLKPEKRVHSIEAADKEDPKKPRLT</sequence>
<evidence type="ECO:0000313" key="2">
    <source>
        <dbReference type="RefSeq" id="XP_019101270.1"/>
    </source>
</evidence>
<dbReference type="GeneID" id="104785767"/>
<reference evidence="1" key="1">
    <citation type="journal article" date="2014" name="Nat. Commun.">
        <title>The emerging biofuel crop Camelina sativa retains a highly undifferentiated hexaploid genome structure.</title>
        <authorList>
            <person name="Kagale S."/>
            <person name="Koh C."/>
            <person name="Nixon J."/>
            <person name="Bollina V."/>
            <person name="Clarke W.E."/>
            <person name="Tuteja R."/>
            <person name="Spillane C."/>
            <person name="Robinson S.J."/>
            <person name="Links M.G."/>
            <person name="Clarke C."/>
            <person name="Higgins E.E."/>
            <person name="Huebert T."/>
            <person name="Sharpe A.G."/>
            <person name="Parkin I.A."/>
        </authorList>
    </citation>
    <scope>NUCLEOTIDE SEQUENCE [LARGE SCALE GENOMIC DNA]</scope>
    <source>
        <strain evidence="1">cv. DH55</strain>
    </source>
</reference>
<dbReference type="RefSeq" id="XP_019101270.1">
    <property type="nucleotide sequence ID" value="XM_019245725.1"/>
</dbReference>
<dbReference type="InterPro" id="IPR046350">
    <property type="entry name" value="Cystatin_sf"/>
</dbReference>
<name>A0ABM1RQI2_CAMSA</name>
<reference evidence="2" key="2">
    <citation type="submission" date="2025-08" db="UniProtKB">
        <authorList>
            <consortium name="RefSeq"/>
        </authorList>
    </citation>
    <scope>IDENTIFICATION</scope>
    <source>
        <tissue evidence="2">Leaf</tissue>
    </source>
</reference>
<protein>
    <submittedName>
        <fullName evidence="2">Uncharacterized protein LOC104785767 isoform X2</fullName>
    </submittedName>
</protein>
<accession>A0ABM1RQI2</accession>
<dbReference type="PANTHER" id="PTHR31228">
    <property type="entry name" value="CYSTATIN/MONELLIN SUPERFAMILY PROTEIN"/>
    <property type="match status" value="1"/>
</dbReference>
<organism evidence="1 2">
    <name type="scientific">Camelina sativa</name>
    <name type="common">False flax</name>
    <name type="synonym">Myagrum sativum</name>
    <dbReference type="NCBI Taxonomy" id="90675"/>
    <lineage>
        <taxon>Eukaryota</taxon>
        <taxon>Viridiplantae</taxon>
        <taxon>Streptophyta</taxon>
        <taxon>Embryophyta</taxon>
        <taxon>Tracheophyta</taxon>
        <taxon>Spermatophyta</taxon>
        <taxon>Magnoliopsida</taxon>
        <taxon>eudicotyledons</taxon>
        <taxon>Gunneridae</taxon>
        <taxon>Pentapetalae</taxon>
        <taxon>rosids</taxon>
        <taxon>malvids</taxon>
        <taxon>Brassicales</taxon>
        <taxon>Brassicaceae</taxon>
        <taxon>Camelineae</taxon>
        <taxon>Camelina</taxon>
    </lineage>
</organism>
<keyword evidence="1" id="KW-1185">Reference proteome</keyword>
<dbReference type="Gene3D" id="3.10.450.10">
    <property type="match status" value="1"/>
</dbReference>